<keyword evidence="3" id="KW-0677">Repeat</keyword>
<evidence type="ECO:0000313" key="15">
    <source>
        <dbReference type="EMBL" id="PZO97291.1"/>
    </source>
</evidence>
<dbReference type="PANTHER" id="PTHR43152:SF3">
    <property type="entry name" value="UVRABC SYSTEM PROTEIN A"/>
    <property type="match status" value="1"/>
</dbReference>
<evidence type="ECO:0000256" key="14">
    <source>
        <dbReference type="SAM" id="MobiDB-lite"/>
    </source>
</evidence>
<dbReference type="AlphaFoldDB" id="A0A2W5CQS1"/>
<keyword evidence="8" id="KW-0267">Excision nuclease</keyword>
<dbReference type="Proteomes" id="UP000249451">
    <property type="component" value="Unassembled WGS sequence"/>
</dbReference>
<organism evidence="15 16">
    <name type="scientific">Corynebacterium urealyticum</name>
    <dbReference type="NCBI Taxonomy" id="43771"/>
    <lineage>
        <taxon>Bacteria</taxon>
        <taxon>Bacillati</taxon>
        <taxon>Actinomycetota</taxon>
        <taxon>Actinomycetes</taxon>
        <taxon>Mycobacteriales</taxon>
        <taxon>Corynebacteriaceae</taxon>
        <taxon>Corynebacterium</taxon>
    </lineage>
</organism>
<accession>A0A2W5CQS1</accession>
<evidence type="ECO:0000256" key="3">
    <source>
        <dbReference type="ARBA" id="ARBA00022737"/>
    </source>
</evidence>
<gene>
    <name evidence="15" type="ORF">DI609_13490</name>
</gene>
<protein>
    <recommendedName>
        <fullName evidence="12">UvrABC system protein A</fullName>
    </recommendedName>
    <alternativeName>
        <fullName evidence="13">Excinuclease ABC subunit A</fullName>
    </alternativeName>
</protein>
<evidence type="ECO:0000256" key="11">
    <source>
        <dbReference type="ARBA" id="ARBA00038000"/>
    </source>
</evidence>
<dbReference type="EMBL" id="QFNY01000432">
    <property type="protein sequence ID" value="PZO97291.1"/>
    <property type="molecule type" value="Genomic_DNA"/>
</dbReference>
<proteinExistence type="inferred from homology"/>
<reference evidence="15 16" key="1">
    <citation type="submission" date="2017-11" db="EMBL/GenBank/DDBJ databases">
        <title>Infants hospitalized years apart are colonized by the same room-sourced microbial strains.</title>
        <authorList>
            <person name="Brooks B."/>
            <person name="Olm M.R."/>
            <person name="Firek B.A."/>
            <person name="Baker R."/>
            <person name="Thomas B.C."/>
            <person name="Morowitz M.J."/>
            <person name="Banfield J.F."/>
        </authorList>
    </citation>
    <scope>NUCLEOTIDE SEQUENCE [LARGE SCALE GENOMIC DNA]</scope>
    <source>
        <strain evidence="15">S2_012_000_R3_87</strain>
    </source>
</reference>
<evidence type="ECO:0000256" key="4">
    <source>
        <dbReference type="ARBA" id="ARBA00022741"/>
    </source>
</evidence>
<dbReference type="Gene3D" id="3.40.50.300">
    <property type="entry name" value="P-loop containing nucleotide triphosphate hydrolases"/>
    <property type="match status" value="1"/>
</dbReference>
<name>A0A2W5CQS1_9CORY</name>
<evidence type="ECO:0000256" key="1">
    <source>
        <dbReference type="ARBA" id="ARBA00004496"/>
    </source>
</evidence>
<evidence type="ECO:0000256" key="7">
    <source>
        <dbReference type="ARBA" id="ARBA00022840"/>
    </source>
</evidence>
<evidence type="ECO:0000256" key="6">
    <source>
        <dbReference type="ARBA" id="ARBA00022769"/>
    </source>
</evidence>
<evidence type="ECO:0000256" key="12">
    <source>
        <dbReference type="ARBA" id="ARBA00039316"/>
    </source>
</evidence>
<feature type="region of interest" description="Disordered" evidence="14">
    <location>
        <begin position="245"/>
        <end position="298"/>
    </location>
</feature>
<evidence type="ECO:0000256" key="2">
    <source>
        <dbReference type="ARBA" id="ARBA00022490"/>
    </source>
</evidence>
<dbReference type="Gene3D" id="1.10.8.280">
    <property type="entry name" value="ABC transporter ATPase domain-like"/>
    <property type="match status" value="1"/>
</dbReference>
<feature type="compositionally biased region" description="Basic and acidic residues" evidence="14">
    <location>
        <begin position="245"/>
        <end position="256"/>
    </location>
</feature>
<evidence type="ECO:0000256" key="13">
    <source>
        <dbReference type="ARBA" id="ARBA00042156"/>
    </source>
</evidence>
<feature type="compositionally biased region" description="Basic residues" evidence="14">
    <location>
        <begin position="269"/>
        <end position="284"/>
    </location>
</feature>
<dbReference type="GO" id="GO:0006281">
    <property type="term" value="P:DNA repair"/>
    <property type="evidence" value="ECO:0007669"/>
    <property type="project" value="UniProtKB-KW"/>
</dbReference>
<dbReference type="PANTHER" id="PTHR43152">
    <property type="entry name" value="UVRABC SYSTEM PROTEIN A"/>
    <property type="match status" value="1"/>
</dbReference>
<keyword evidence="6" id="KW-0228">DNA excision</keyword>
<keyword evidence="5" id="KW-0227">DNA damage</keyword>
<keyword evidence="7" id="KW-0067">ATP-binding</keyword>
<sequence length="298" mass="31941">MWRAYAESGLYPADVPVKDFTAEQKRDLYETETKVKVGGISVSYMGLVTRLKTSVLSKPVESLQKQMRAFVERAVVFIDCPSATAPRLAQHARESYIDGVPSRTCAPWSLPTRPLNSLLAAAPLRGLEAALDLGLGYLTLERPTGTLSGGEVQRTRMVRHVGSALTDVTYVFDEPTAGLRPPDVTQTNDLLLQLRDKGSTVLLVEHNPETMAIADSVVKLGPGAGVAGGKIVTADAVEVEKATIKEDARQPHRPPGDPRCVPQQSPGSRRGHSVGRVHGGHRRGGLGQVLPHGVPAGQ</sequence>
<evidence type="ECO:0000256" key="10">
    <source>
        <dbReference type="ARBA" id="ARBA00023204"/>
    </source>
</evidence>
<evidence type="ECO:0000256" key="8">
    <source>
        <dbReference type="ARBA" id="ARBA00022881"/>
    </source>
</evidence>
<dbReference type="GO" id="GO:0003677">
    <property type="term" value="F:DNA binding"/>
    <property type="evidence" value="ECO:0007669"/>
    <property type="project" value="UniProtKB-KW"/>
</dbReference>
<dbReference type="InterPro" id="IPR027417">
    <property type="entry name" value="P-loop_NTPase"/>
</dbReference>
<comment type="similarity">
    <text evidence="11">Belongs to the ABC transporter superfamily. UvrA family.</text>
</comment>
<keyword evidence="4" id="KW-0547">Nucleotide-binding</keyword>
<keyword evidence="10" id="KW-0234">DNA repair</keyword>
<keyword evidence="2" id="KW-0963">Cytoplasm</keyword>
<dbReference type="SUPFAM" id="SSF52540">
    <property type="entry name" value="P-loop containing nucleoside triphosphate hydrolases"/>
    <property type="match status" value="1"/>
</dbReference>
<keyword evidence="9" id="KW-0238">DNA-binding</keyword>
<dbReference type="GO" id="GO:0005737">
    <property type="term" value="C:cytoplasm"/>
    <property type="evidence" value="ECO:0007669"/>
    <property type="project" value="UniProtKB-SubCell"/>
</dbReference>
<dbReference type="GO" id="GO:0004518">
    <property type="term" value="F:nuclease activity"/>
    <property type="evidence" value="ECO:0007669"/>
    <property type="project" value="UniProtKB-KW"/>
</dbReference>
<dbReference type="GO" id="GO:0005524">
    <property type="term" value="F:ATP binding"/>
    <property type="evidence" value="ECO:0007669"/>
    <property type="project" value="UniProtKB-KW"/>
</dbReference>
<evidence type="ECO:0000256" key="5">
    <source>
        <dbReference type="ARBA" id="ARBA00022763"/>
    </source>
</evidence>
<comment type="caution">
    <text evidence="15">The sequence shown here is derived from an EMBL/GenBank/DDBJ whole genome shotgun (WGS) entry which is preliminary data.</text>
</comment>
<evidence type="ECO:0000256" key="9">
    <source>
        <dbReference type="ARBA" id="ARBA00023125"/>
    </source>
</evidence>
<evidence type="ECO:0000313" key="16">
    <source>
        <dbReference type="Proteomes" id="UP000249451"/>
    </source>
</evidence>
<comment type="subcellular location">
    <subcellularLocation>
        <location evidence="1">Cytoplasm</location>
    </subcellularLocation>
</comment>
<dbReference type="Gene3D" id="1.20.1580.10">
    <property type="entry name" value="ABC transporter ATPase like domain"/>
    <property type="match status" value="1"/>
</dbReference>